<dbReference type="Pfam" id="PF00903">
    <property type="entry name" value="Glyoxalase"/>
    <property type="match status" value="1"/>
</dbReference>
<dbReference type="CDD" id="cd06588">
    <property type="entry name" value="PhnB_like"/>
    <property type="match status" value="1"/>
</dbReference>
<organism evidence="2 3">
    <name type="scientific">Hydrogenophaga taeniospiralis CCUG 15921</name>
    <dbReference type="NCBI Taxonomy" id="1281780"/>
    <lineage>
        <taxon>Bacteria</taxon>
        <taxon>Pseudomonadati</taxon>
        <taxon>Pseudomonadota</taxon>
        <taxon>Betaproteobacteria</taxon>
        <taxon>Burkholderiales</taxon>
        <taxon>Comamonadaceae</taxon>
        <taxon>Hydrogenophaga</taxon>
    </lineage>
</organism>
<sequence>MPQLCAYLSFNGDCAEAMAFYAKVLDAKLEALITFGQMPDGEPVPPEHADKIMHAYLVHPDFALMAGDTPPGVPFDGMKGVMMALTYPEVADAERVFNALAQGGTVQMPLGATFWADTFGMLTDRFGTAWAVNGGPKEMGPK</sequence>
<comment type="caution">
    <text evidence="2">The sequence shown here is derived from an EMBL/GenBank/DDBJ whole genome shotgun (WGS) entry which is preliminary data.</text>
</comment>
<dbReference type="InterPro" id="IPR029068">
    <property type="entry name" value="Glyas_Bleomycin-R_OHBP_Dase"/>
</dbReference>
<dbReference type="RefSeq" id="WP_068167235.1">
    <property type="nucleotide sequence ID" value="NZ_AOGK01000041.1"/>
</dbReference>
<dbReference type="PANTHER" id="PTHR33990:SF1">
    <property type="entry name" value="PROTEIN YJDN"/>
    <property type="match status" value="1"/>
</dbReference>
<dbReference type="Gene3D" id="3.10.180.10">
    <property type="entry name" value="2,3-Dihydroxybiphenyl 1,2-Dioxygenase, domain 1"/>
    <property type="match status" value="1"/>
</dbReference>
<keyword evidence="3" id="KW-1185">Reference proteome</keyword>
<gene>
    <name evidence="2" type="ORF">H010_24602</name>
</gene>
<feature type="domain" description="Glyoxalase/fosfomycin resistance/dioxygenase" evidence="1">
    <location>
        <begin position="10"/>
        <end position="131"/>
    </location>
</feature>
<protein>
    <submittedName>
        <fullName evidence="2">PhnB protein</fullName>
    </submittedName>
</protein>
<dbReference type="InterPro" id="IPR004360">
    <property type="entry name" value="Glyas_Fos-R_dOase_dom"/>
</dbReference>
<dbReference type="Proteomes" id="UP001152876">
    <property type="component" value="Unassembled WGS sequence"/>
</dbReference>
<evidence type="ECO:0000259" key="1">
    <source>
        <dbReference type="Pfam" id="PF00903"/>
    </source>
</evidence>
<dbReference type="AlphaFoldDB" id="A0A9X4SAW2"/>
<accession>A0A9X4SAW2</accession>
<dbReference type="EMBL" id="AOGK01000041">
    <property type="protein sequence ID" value="MDG5978455.1"/>
    <property type="molecule type" value="Genomic_DNA"/>
</dbReference>
<name>A0A9X4SAW2_9BURK</name>
<dbReference type="SUPFAM" id="SSF54593">
    <property type="entry name" value="Glyoxalase/Bleomycin resistance protein/Dihydroxybiphenyl dioxygenase"/>
    <property type="match status" value="1"/>
</dbReference>
<proteinExistence type="predicted"/>
<evidence type="ECO:0000313" key="2">
    <source>
        <dbReference type="EMBL" id="MDG5978455.1"/>
    </source>
</evidence>
<evidence type="ECO:0000313" key="3">
    <source>
        <dbReference type="Proteomes" id="UP001152876"/>
    </source>
</evidence>
<dbReference type="PANTHER" id="PTHR33990">
    <property type="entry name" value="PROTEIN YJDN-RELATED"/>
    <property type="match status" value="1"/>
</dbReference>
<dbReference type="InterPro" id="IPR028973">
    <property type="entry name" value="PhnB-like"/>
</dbReference>
<reference evidence="2" key="1">
    <citation type="submission" date="2013-01" db="EMBL/GenBank/DDBJ databases">
        <title>Genome draft of Hydrogenophaga taeniospiralis 2K1.</title>
        <authorList>
            <person name="Gomila M."/>
            <person name="Lalucat J."/>
        </authorList>
    </citation>
    <scope>NUCLEOTIDE SEQUENCE</scope>
    <source>
        <strain evidence="2">CCUG 15921</strain>
    </source>
</reference>
<dbReference type="OrthoDB" id="9795306at2"/>